<proteinExistence type="predicted"/>
<comment type="caution">
    <text evidence="1">The sequence shown here is derived from an EMBL/GenBank/DDBJ whole genome shotgun (WGS) entry which is preliminary data.</text>
</comment>
<dbReference type="Gene3D" id="3.80.10.10">
    <property type="entry name" value="Ribonuclease Inhibitor"/>
    <property type="match status" value="1"/>
</dbReference>
<sequence>MVLKLFPEILSYIMILAQESPLHSTPMNADSREIGLDDLDQPPQQLFEVTISHVNTQLRTVALDTPRLWSSIHVDAGVPIAKTEAYLRRSGGHLLSLRIESSEPAFQNGGEEQMRRTMKTMAQESKRWRQLTIVAECEGIDGVVGAVVARLNDGDGGTLVPELQYLSISVDYEDESDKSGDDTTRIPFAQILLAHMPKLSFLRLRGLGIYLLRPIYLPALRILHLDQTKAIPITYTLFSRIVAACPMLEHLSMYGDITIGNVTASGKEYDTIIRVPELRSLRICGTRGLVYGILLFQVEAPKLTNLFLKDVQERDLESLWEALPPMATSRFRQIQSLTISNSNLSMDAYRRLFRVFPSITEFTSYSSMEVDAAEKLLIGGVTGVPWPSLRTLTFIFDVDLDVDDVALEEILKQRKMHGCPVRKLRIGVADLGMYDETELAAHDAIIVLEEFDEYDVWPINRRYPDIDDVLF</sequence>
<dbReference type="InterPro" id="IPR032675">
    <property type="entry name" value="LRR_dom_sf"/>
</dbReference>
<evidence type="ECO:0008006" key="3">
    <source>
        <dbReference type="Google" id="ProtNLM"/>
    </source>
</evidence>
<dbReference type="SUPFAM" id="SSF52047">
    <property type="entry name" value="RNI-like"/>
    <property type="match status" value="1"/>
</dbReference>
<dbReference type="Proteomes" id="UP000807342">
    <property type="component" value="Unassembled WGS sequence"/>
</dbReference>
<gene>
    <name evidence="1" type="ORF">P691DRAFT_670395</name>
</gene>
<keyword evidence="2" id="KW-1185">Reference proteome</keyword>
<organism evidence="1 2">
    <name type="scientific">Macrolepiota fuliginosa MF-IS2</name>
    <dbReference type="NCBI Taxonomy" id="1400762"/>
    <lineage>
        <taxon>Eukaryota</taxon>
        <taxon>Fungi</taxon>
        <taxon>Dikarya</taxon>
        <taxon>Basidiomycota</taxon>
        <taxon>Agaricomycotina</taxon>
        <taxon>Agaricomycetes</taxon>
        <taxon>Agaricomycetidae</taxon>
        <taxon>Agaricales</taxon>
        <taxon>Agaricineae</taxon>
        <taxon>Agaricaceae</taxon>
        <taxon>Macrolepiota</taxon>
    </lineage>
</organism>
<reference evidence="1" key="1">
    <citation type="submission" date="2020-11" db="EMBL/GenBank/DDBJ databases">
        <authorList>
            <consortium name="DOE Joint Genome Institute"/>
            <person name="Ahrendt S."/>
            <person name="Riley R."/>
            <person name="Andreopoulos W."/>
            <person name="Labutti K."/>
            <person name="Pangilinan J."/>
            <person name="Ruiz-Duenas F.J."/>
            <person name="Barrasa J.M."/>
            <person name="Sanchez-Garcia M."/>
            <person name="Camarero S."/>
            <person name="Miyauchi S."/>
            <person name="Serrano A."/>
            <person name="Linde D."/>
            <person name="Babiker R."/>
            <person name="Drula E."/>
            <person name="Ayuso-Fernandez I."/>
            <person name="Pacheco R."/>
            <person name="Padilla G."/>
            <person name="Ferreira P."/>
            <person name="Barriuso J."/>
            <person name="Kellner H."/>
            <person name="Castanera R."/>
            <person name="Alfaro M."/>
            <person name="Ramirez L."/>
            <person name="Pisabarro A.G."/>
            <person name="Kuo A."/>
            <person name="Tritt A."/>
            <person name="Lipzen A."/>
            <person name="He G."/>
            <person name="Yan M."/>
            <person name="Ng V."/>
            <person name="Cullen D."/>
            <person name="Martin F."/>
            <person name="Rosso M.-N."/>
            <person name="Henrissat B."/>
            <person name="Hibbett D."/>
            <person name="Martinez A.T."/>
            <person name="Grigoriev I.V."/>
        </authorList>
    </citation>
    <scope>NUCLEOTIDE SEQUENCE</scope>
    <source>
        <strain evidence="1">MF-IS2</strain>
    </source>
</reference>
<accession>A0A9P6C3Z9</accession>
<protein>
    <recommendedName>
        <fullName evidence="3">F-box domain-containing protein</fullName>
    </recommendedName>
</protein>
<name>A0A9P6C3Z9_9AGAR</name>
<evidence type="ECO:0000313" key="1">
    <source>
        <dbReference type="EMBL" id="KAF9447954.1"/>
    </source>
</evidence>
<dbReference type="OrthoDB" id="3244423at2759"/>
<dbReference type="EMBL" id="MU151179">
    <property type="protein sequence ID" value="KAF9447954.1"/>
    <property type="molecule type" value="Genomic_DNA"/>
</dbReference>
<dbReference type="AlphaFoldDB" id="A0A9P6C3Z9"/>
<evidence type="ECO:0000313" key="2">
    <source>
        <dbReference type="Proteomes" id="UP000807342"/>
    </source>
</evidence>